<dbReference type="RefSeq" id="WP_053431749.1">
    <property type="nucleotide sequence ID" value="NZ_LILD02000002.1"/>
</dbReference>
<organism evidence="3">
    <name type="scientific">Halalkalibacterium halodurans</name>
    <name type="common">Bacillus halodurans</name>
    <dbReference type="NCBI Taxonomy" id="86665"/>
    <lineage>
        <taxon>Bacteria</taxon>
        <taxon>Bacillati</taxon>
        <taxon>Bacillota</taxon>
        <taxon>Bacilli</taxon>
        <taxon>Bacillales</taxon>
        <taxon>Bacillaceae</taxon>
        <taxon>Halalkalibacterium (ex Joshi et al. 2022)</taxon>
    </lineage>
</organism>
<dbReference type="EMBL" id="LILD01000001">
    <property type="protein sequence ID" value="KOO39901.1"/>
    <property type="molecule type" value="Genomic_DNA"/>
</dbReference>
<proteinExistence type="predicted"/>
<evidence type="ECO:0000256" key="1">
    <source>
        <dbReference type="SAM" id="MobiDB-lite"/>
    </source>
</evidence>
<reference evidence="3" key="1">
    <citation type="submission" date="2015-08" db="EMBL/GenBank/DDBJ databases">
        <title>Complete DNA Sequence of Pseudomonas syringae pv. actinidiae, the Causal Agent of Kiwifruit Canker Disease.</title>
        <authorList>
            <person name="Rikkerink E.H.A."/>
            <person name="Fineran P.C."/>
        </authorList>
    </citation>
    <scope>NUCLEOTIDE SEQUENCE</scope>
    <source>
        <strain evidence="3">DSM 13666</strain>
    </source>
</reference>
<feature type="compositionally biased region" description="Low complexity" evidence="1">
    <location>
        <begin position="67"/>
        <end position="90"/>
    </location>
</feature>
<sequence length="296" mass="33449">MARPRDPRRDEAKEAWLKSNGEAKLKDIATYLGVSASTIRKWKAQDRWEDELKGSAPKSKRSAPKQGAPKGNDNAKGNKGGAAPKGNKNAVGNSGGAAPRGNKNALTTGEYESILFDTLTEEEQELFSIVDTSPVSQIEENIRILAIRERRMLQRINDIIEGMTEKEVRILKQLRKTKVPVEKPDFENGGFKEVIVNKEELVVVEEEETTYRKIDDILKIEDALTRVQNQKQKAIKLLFEMTEAYPQRTEIALRRLKLDEEAAKKDTQIDLVKDNVDLSNLSDEELEKELKKYGLS</sequence>
<feature type="compositionally biased region" description="Basic and acidic residues" evidence="1">
    <location>
        <begin position="43"/>
        <end position="53"/>
    </location>
</feature>
<evidence type="ECO:0000313" key="3">
    <source>
        <dbReference type="EMBL" id="KOO39901.1"/>
    </source>
</evidence>
<gene>
    <name evidence="3" type="ORF">AMD02_14375</name>
</gene>
<accession>A0A0M0KM11</accession>
<evidence type="ECO:0000259" key="2">
    <source>
        <dbReference type="Pfam" id="PF10668"/>
    </source>
</evidence>
<protein>
    <recommendedName>
        <fullName evidence="2">PBSX phage terminase small subunit-like N-terminal domain-containing protein</fullName>
    </recommendedName>
</protein>
<feature type="domain" description="PBSX phage terminase small subunit-like N-terminal" evidence="2">
    <location>
        <begin position="1"/>
        <end position="66"/>
    </location>
</feature>
<dbReference type="InterPro" id="IPR018925">
    <property type="entry name" value="XtmA-like_N"/>
</dbReference>
<dbReference type="AlphaFoldDB" id="A0A0M0KM11"/>
<comment type="caution">
    <text evidence="3">The sequence shown here is derived from an EMBL/GenBank/DDBJ whole genome shotgun (WGS) entry which is preliminary data.</text>
</comment>
<name>A0A0M0KM11_ALKHA</name>
<dbReference type="PATRIC" id="fig|136160.3.peg.3338"/>
<feature type="region of interest" description="Disordered" evidence="1">
    <location>
        <begin position="43"/>
        <end position="104"/>
    </location>
</feature>
<dbReference type="Pfam" id="PF10668">
    <property type="entry name" value="Phage_terminase"/>
    <property type="match status" value="1"/>
</dbReference>
<dbReference type="NCBIfam" id="NF040601">
    <property type="entry name" value="TerS_not_xtmA"/>
    <property type="match status" value="1"/>
</dbReference>